<sequence>MPLWTLEGVKEVLGDAVIIDRLDSRTFERADTKLFAVWVCVWQLHHIPTTRTLWKHARGADRVEEMIGFSPLSRVVAPPPDLLRWDVLVHIDRVED</sequence>
<dbReference type="AlphaFoldDB" id="A0A9R1JNV8"/>
<reference evidence="1" key="2">
    <citation type="submission" date="2020-03" db="EMBL/GenBank/DDBJ databases">
        <title>The second near-complete assembly of the hexaploid bread wheat (Triticum aestivum) genome.</title>
        <authorList>
            <person name="Zimin A.V."/>
            <person name="Puiu D."/>
            <person name="Shumante A."/>
            <person name="Alonge M."/>
            <person name="Salzberg S.L."/>
        </authorList>
    </citation>
    <scope>NUCLEOTIDE SEQUENCE</scope>
    <source>
        <tissue evidence="1">Leaf</tissue>
    </source>
</reference>
<gene>
    <name evidence="1" type="ORF">CFC21_036629</name>
</gene>
<evidence type="ECO:0000313" key="1">
    <source>
        <dbReference type="EMBL" id="KAF7024260.1"/>
    </source>
</evidence>
<reference evidence="1" key="1">
    <citation type="journal article" date="2017" name="Gigascience">
        <title>The first near-complete assembly of the hexaploid bread wheat genome, Triticum aestivum.</title>
        <authorList>
            <person name="Zimin A.V."/>
            <person name="Puiu D."/>
            <person name="Hall R."/>
            <person name="Kingan S."/>
            <person name="Clavijo B.J."/>
            <person name="Salzberg S.L."/>
        </authorList>
    </citation>
    <scope>NUCLEOTIDE SEQUENCE</scope>
    <source>
        <tissue evidence="1">Leaf</tissue>
    </source>
</reference>
<dbReference type="Proteomes" id="UP000815260">
    <property type="component" value="Chromosome 3A"/>
</dbReference>
<dbReference type="OrthoDB" id="696013at2759"/>
<accession>A0A9R1JNV8</accession>
<dbReference type="EMBL" id="CM022217">
    <property type="protein sequence ID" value="KAF7024260.1"/>
    <property type="molecule type" value="Genomic_DNA"/>
</dbReference>
<proteinExistence type="predicted"/>
<dbReference type="PANTHER" id="PTHR33087">
    <property type="entry name" value="OS07G0539200 PROTEIN"/>
    <property type="match status" value="1"/>
</dbReference>
<organism evidence="1">
    <name type="scientific">Triticum aestivum</name>
    <name type="common">Wheat</name>
    <dbReference type="NCBI Taxonomy" id="4565"/>
    <lineage>
        <taxon>Eukaryota</taxon>
        <taxon>Viridiplantae</taxon>
        <taxon>Streptophyta</taxon>
        <taxon>Embryophyta</taxon>
        <taxon>Tracheophyta</taxon>
        <taxon>Spermatophyta</taxon>
        <taxon>Magnoliopsida</taxon>
        <taxon>Liliopsida</taxon>
        <taxon>Poales</taxon>
        <taxon>Poaceae</taxon>
        <taxon>BOP clade</taxon>
        <taxon>Pooideae</taxon>
        <taxon>Triticodae</taxon>
        <taxon>Triticeae</taxon>
        <taxon>Triticinae</taxon>
        <taxon>Triticum</taxon>
    </lineage>
</organism>
<dbReference type="Gramene" id="TraesWEE_scaffold_045154_01G000100.1">
    <property type="protein sequence ID" value="TraesWEE_scaffold_045154_01G000100.1"/>
    <property type="gene ID" value="TraesWEE_scaffold_045154_01G000100"/>
</dbReference>
<comment type="caution">
    <text evidence="1">The sequence shown here is derived from an EMBL/GenBank/DDBJ whole genome shotgun (WGS) entry which is preliminary data.</text>
</comment>
<dbReference type="Gramene" id="TraesROB_scaffold_033400_01G000100.1">
    <property type="protein sequence ID" value="TraesROB_scaffold_033400_01G000100.1"/>
    <property type="gene ID" value="TraesROB_scaffold_033400_01G000100"/>
</dbReference>
<protein>
    <submittedName>
        <fullName evidence="1">Uncharacterized protein</fullName>
    </submittedName>
</protein>
<name>A0A9R1JNV8_WHEAT</name>
<dbReference type="Gramene" id="TraesCAD_scaffold_060072_01G000100.1">
    <property type="protein sequence ID" value="TraesCAD_scaffold_060072_01G000100.1"/>
    <property type="gene ID" value="TraesCAD_scaffold_060072_01G000100"/>
</dbReference>
<dbReference type="Gramene" id="TraesCLE_scaffold_049316_01G000100.1">
    <property type="protein sequence ID" value="TraesCLE_scaffold_049316_01G000100.1"/>
    <property type="gene ID" value="TraesCLE_scaffold_049316_01G000100"/>
</dbReference>
<dbReference type="InterPro" id="IPR053253">
    <property type="entry name" value="Sex_diff_modulator"/>
</dbReference>
<dbReference type="PANTHER" id="PTHR33087:SF49">
    <property type="entry name" value="DUF4283 DOMAIN-CONTAINING PROTEIN"/>
    <property type="match status" value="1"/>
</dbReference>
<feature type="non-terminal residue" evidence="1">
    <location>
        <position position="96"/>
    </location>
</feature>